<evidence type="ECO:0000313" key="1">
    <source>
        <dbReference type="EMBL" id="GFF15714.1"/>
    </source>
</evidence>
<dbReference type="GO" id="GO:0006506">
    <property type="term" value="P:GPI anchor biosynthetic process"/>
    <property type="evidence" value="ECO:0007669"/>
    <property type="project" value="TreeGrafter"/>
</dbReference>
<dbReference type="OrthoDB" id="3360032at2759"/>
<dbReference type="VEuPathDB" id="FungiDB:ATEG_04837"/>
<protein>
    <submittedName>
        <fullName evidence="1">Uncharacterized protein</fullName>
    </submittedName>
</protein>
<reference evidence="1 2" key="1">
    <citation type="submission" date="2020-01" db="EMBL/GenBank/DDBJ databases">
        <title>Aspergillus terreus IFO 6365 whole genome shotgun sequence.</title>
        <authorList>
            <person name="Kanamasa S."/>
            <person name="Takahashi H."/>
        </authorList>
    </citation>
    <scope>NUCLEOTIDE SEQUENCE [LARGE SCALE GENOMIC DNA]</scope>
    <source>
        <strain evidence="1 2">IFO 6365</strain>
    </source>
</reference>
<proteinExistence type="predicted"/>
<dbReference type="InterPro" id="IPR019433">
    <property type="entry name" value="GPI_ManTrfase_II_coact_Pga1"/>
</dbReference>
<accession>A0A5M3YUD5</accession>
<dbReference type="PANTHER" id="PTHR28022">
    <property type="entry name" value="GPI MANNOSYLTRANSFERASE 2 SUBUNIT PGA1"/>
    <property type="match status" value="1"/>
</dbReference>
<keyword evidence="2" id="KW-1185">Reference proteome</keyword>
<name>A0A5M3YUD5_ASPTE</name>
<organism evidence="1 2">
    <name type="scientific">Aspergillus terreus</name>
    <dbReference type="NCBI Taxonomy" id="33178"/>
    <lineage>
        <taxon>Eukaryota</taxon>
        <taxon>Fungi</taxon>
        <taxon>Dikarya</taxon>
        <taxon>Ascomycota</taxon>
        <taxon>Pezizomycotina</taxon>
        <taxon>Eurotiomycetes</taxon>
        <taxon>Eurotiomycetidae</taxon>
        <taxon>Eurotiales</taxon>
        <taxon>Aspergillaceae</taxon>
        <taxon>Aspergillus</taxon>
        <taxon>Aspergillus subgen. Circumdati</taxon>
    </lineage>
</organism>
<dbReference type="Proteomes" id="UP000452235">
    <property type="component" value="Unassembled WGS sequence"/>
</dbReference>
<dbReference type="EMBL" id="BLJY01000004">
    <property type="protein sequence ID" value="GFF15714.1"/>
    <property type="molecule type" value="Genomic_DNA"/>
</dbReference>
<gene>
    <name evidence="1" type="ORF">ATEIFO6365_0004083300</name>
</gene>
<dbReference type="AlphaFoldDB" id="A0A5M3YUD5"/>
<dbReference type="GO" id="GO:0005789">
    <property type="term" value="C:endoplasmic reticulum membrane"/>
    <property type="evidence" value="ECO:0007669"/>
    <property type="project" value="TreeGrafter"/>
</dbReference>
<dbReference type="PANTHER" id="PTHR28022:SF1">
    <property type="entry name" value="GPI MANNOSYLTRANSFERASE 2 SUBUNIT PGA1"/>
    <property type="match status" value="1"/>
</dbReference>
<dbReference type="GO" id="GO:0031501">
    <property type="term" value="C:mannosyltransferase complex"/>
    <property type="evidence" value="ECO:0007669"/>
    <property type="project" value="TreeGrafter"/>
</dbReference>
<sequence>MYYLVVLLLFLIVPLVSANVEKTIFLAPPATLLPSIDPSLDDLGLQRLSPNNPVLRTKLNVSFPTDTQSGTDSWYFLENLHPGQRYEVRICWLATQPTAFTLSTFTLRDALDDPSLLSAISVYSSTRLDTKSYPIPHKPYAPVDPAPSPDSALFLRVRAAADFFSHDLSLMEAPPPVVADIILDPFLANIFPKSLVPTAAYVVVVAALALVVARFVWGQIQRTVRTAETQQEQEKKAQ</sequence>
<evidence type="ECO:0000313" key="2">
    <source>
        <dbReference type="Proteomes" id="UP000452235"/>
    </source>
</evidence>
<dbReference type="GO" id="GO:0000030">
    <property type="term" value="F:mannosyltransferase activity"/>
    <property type="evidence" value="ECO:0007669"/>
    <property type="project" value="TreeGrafter"/>
</dbReference>
<dbReference type="Pfam" id="PF10333">
    <property type="entry name" value="Pga1"/>
    <property type="match status" value="1"/>
</dbReference>
<comment type="caution">
    <text evidence="1">The sequence shown here is derived from an EMBL/GenBank/DDBJ whole genome shotgun (WGS) entry which is preliminary data.</text>
</comment>